<name>A0A8D9GN33_BRACM</name>
<reference evidence="1 2" key="1">
    <citation type="submission" date="2021-07" db="EMBL/GenBank/DDBJ databases">
        <authorList>
            <consortium name="Genoscope - CEA"/>
            <person name="William W."/>
        </authorList>
    </citation>
    <scope>NUCLEOTIDE SEQUENCE [LARGE SCALE GENOMIC DNA]</scope>
</reference>
<dbReference type="Proteomes" id="UP000694005">
    <property type="component" value="Chromosome A03"/>
</dbReference>
<evidence type="ECO:0000313" key="2">
    <source>
        <dbReference type="Proteomes" id="UP000694005"/>
    </source>
</evidence>
<dbReference type="EMBL" id="LS974619">
    <property type="protein sequence ID" value="CAG7883652.1"/>
    <property type="molecule type" value="Genomic_DNA"/>
</dbReference>
<dbReference type="AlphaFoldDB" id="A0A8D9GN33"/>
<evidence type="ECO:0000313" key="1">
    <source>
        <dbReference type="EMBL" id="CAG7883652.1"/>
    </source>
</evidence>
<feature type="non-terminal residue" evidence="1">
    <location>
        <position position="1"/>
    </location>
</feature>
<accession>A0A8D9GN33</accession>
<gene>
    <name evidence="1" type="ORF">BRAPAZ1V2_A03P49950.2</name>
</gene>
<organism evidence="1 2">
    <name type="scientific">Brassica campestris</name>
    <name type="common">Field mustard</name>
    <dbReference type="NCBI Taxonomy" id="3711"/>
    <lineage>
        <taxon>Eukaryota</taxon>
        <taxon>Viridiplantae</taxon>
        <taxon>Streptophyta</taxon>
        <taxon>Embryophyta</taxon>
        <taxon>Tracheophyta</taxon>
        <taxon>Spermatophyta</taxon>
        <taxon>Magnoliopsida</taxon>
        <taxon>eudicotyledons</taxon>
        <taxon>Gunneridae</taxon>
        <taxon>Pentapetalae</taxon>
        <taxon>rosids</taxon>
        <taxon>malvids</taxon>
        <taxon>Brassicales</taxon>
        <taxon>Brassicaceae</taxon>
        <taxon>Brassiceae</taxon>
        <taxon>Brassica</taxon>
    </lineage>
</organism>
<protein>
    <submittedName>
        <fullName evidence="1">Uncharacterized protein</fullName>
    </submittedName>
</protein>
<sequence length="33" mass="4018">IRRVGLALLWLGLPVNFWKPRYISRFYLQSILK</sequence>
<proteinExistence type="predicted"/>
<dbReference type="Gramene" id="A03p49950.2_BraZ1">
    <property type="protein sequence ID" value="A03p49950.2_BraZ1.CDS.1"/>
    <property type="gene ID" value="A03g49950.2_BraZ1"/>
</dbReference>